<dbReference type="Pfam" id="PF13091">
    <property type="entry name" value="PLDc_2"/>
    <property type="match status" value="1"/>
</dbReference>
<sequence>MADIDLVYNTDAEPRHLEAITQSILSANRIVICSGWLKMGGLQCLLPQLQTALSNGAEIAIYVNDKTSKDSKARKTLKAMNLRFVVVDTCYMHSKLYYFETCDRFTAFVGSANITHGAMTTNEELSVKITGLIGEPIQKELQTYLDHLSERSKVGMSAAIRFAIRR</sequence>
<name>A0A7X1NEP1_9BURK</name>
<evidence type="ECO:0000313" key="2">
    <source>
        <dbReference type="EMBL" id="MPW20146.1"/>
    </source>
</evidence>
<keyword evidence="2" id="KW-0378">Hydrolase</keyword>
<reference evidence="2 3" key="1">
    <citation type="submission" date="2019-10" db="EMBL/GenBank/DDBJ databases">
        <title>Paraburkholderia sp. isolated from nodules of Mimosa pudica from Brazilian Atlantic Forest soils.</title>
        <authorList>
            <person name="Paulitsch F."/>
            <person name="Hungria M."/>
            <person name="Dall'Agnol R."/>
        </authorList>
    </citation>
    <scope>NUCLEOTIDE SEQUENCE [LARGE SCALE GENOMIC DNA]</scope>
    <source>
        <strain evidence="2 3">CNPSo 3157</strain>
    </source>
</reference>
<feature type="domain" description="PLD phosphodiesterase" evidence="1">
    <location>
        <begin position="88"/>
        <end position="118"/>
    </location>
</feature>
<keyword evidence="2" id="KW-0255">Endonuclease</keyword>
<dbReference type="GO" id="GO:0004519">
    <property type="term" value="F:endonuclease activity"/>
    <property type="evidence" value="ECO:0007669"/>
    <property type="project" value="UniProtKB-KW"/>
</dbReference>
<protein>
    <submittedName>
        <fullName evidence="2">NgoFVII family restriction endonuclease</fullName>
    </submittedName>
</protein>
<keyword evidence="3" id="KW-1185">Reference proteome</keyword>
<proteinExistence type="predicted"/>
<dbReference type="PROSITE" id="PS50035">
    <property type="entry name" value="PLD"/>
    <property type="match status" value="1"/>
</dbReference>
<dbReference type="Proteomes" id="UP000484381">
    <property type="component" value="Unassembled WGS sequence"/>
</dbReference>
<dbReference type="SUPFAM" id="SSF56024">
    <property type="entry name" value="Phospholipase D/nuclease"/>
    <property type="match status" value="1"/>
</dbReference>
<organism evidence="2 3">
    <name type="scientific">Paraburkholderia franconis</name>
    <dbReference type="NCBI Taxonomy" id="2654983"/>
    <lineage>
        <taxon>Bacteria</taxon>
        <taxon>Pseudomonadati</taxon>
        <taxon>Pseudomonadota</taxon>
        <taxon>Betaproteobacteria</taxon>
        <taxon>Burkholderiales</taxon>
        <taxon>Burkholderiaceae</taxon>
        <taxon>Paraburkholderia</taxon>
    </lineage>
</organism>
<dbReference type="GO" id="GO:0006793">
    <property type="term" value="P:phosphorus metabolic process"/>
    <property type="evidence" value="ECO:0007669"/>
    <property type="project" value="UniProtKB-ARBA"/>
</dbReference>
<dbReference type="AlphaFoldDB" id="A0A7X1NEP1"/>
<dbReference type="RefSeq" id="WP_152762814.1">
    <property type="nucleotide sequence ID" value="NZ_WHNP01000026.1"/>
</dbReference>
<accession>A0A7X1NEP1</accession>
<evidence type="ECO:0000313" key="3">
    <source>
        <dbReference type="Proteomes" id="UP000484381"/>
    </source>
</evidence>
<comment type="caution">
    <text evidence="2">The sequence shown here is derived from an EMBL/GenBank/DDBJ whole genome shotgun (WGS) entry which is preliminary data.</text>
</comment>
<evidence type="ECO:0000259" key="1">
    <source>
        <dbReference type="PROSITE" id="PS50035"/>
    </source>
</evidence>
<gene>
    <name evidence="2" type="ORF">GCT13_25470</name>
</gene>
<keyword evidence="2" id="KW-0540">Nuclease</keyword>
<dbReference type="CDD" id="cd09117">
    <property type="entry name" value="PLDc_Bfil_DEXD_like"/>
    <property type="match status" value="1"/>
</dbReference>
<dbReference type="InterPro" id="IPR025202">
    <property type="entry name" value="PLD-like_dom"/>
</dbReference>
<dbReference type="InterPro" id="IPR001736">
    <property type="entry name" value="PLipase_D/transphosphatidylase"/>
</dbReference>
<dbReference type="EMBL" id="WHNP01000026">
    <property type="protein sequence ID" value="MPW20146.1"/>
    <property type="molecule type" value="Genomic_DNA"/>
</dbReference>
<dbReference type="Gene3D" id="3.30.870.10">
    <property type="entry name" value="Endonuclease Chain A"/>
    <property type="match status" value="1"/>
</dbReference>